<dbReference type="InterPro" id="IPR006558">
    <property type="entry name" value="LamG-like"/>
</dbReference>
<evidence type="ECO:0000313" key="9">
    <source>
        <dbReference type="EMBL" id="TFD31740.1"/>
    </source>
</evidence>
<dbReference type="SUPFAM" id="SSF49265">
    <property type="entry name" value="Fibronectin type III"/>
    <property type="match status" value="2"/>
</dbReference>
<dbReference type="InterPro" id="IPR013320">
    <property type="entry name" value="ConA-like_dom_sf"/>
</dbReference>
<dbReference type="OrthoDB" id="9802683at2"/>
<name>A0A4Y8JVI7_9MICO</name>
<dbReference type="PROSITE" id="PS50853">
    <property type="entry name" value="FN3"/>
    <property type="match status" value="2"/>
</dbReference>
<evidence type="ECO:0000256" key="3">
    <source>
        <dbReference type="ARBA" id="ARBA00022729"/>
    </source>
</evidence>
<protein>
    <submittedName>
        <fullName evidence="9">DNRLRE domain-containing protein</fullName>
    </submittedName>
</protein>
<evidence type="ECO:0000256" key="6">
    <source>
        <dbReference type="ARBA" id="ARBA00023326"/>
    </source>
</evidence>
<feature type="domain" description="Fibronectin type-III" evidence="8">
    <location>
        <begin position="484"/>
        <end position="583"/>
    </location>
</feature>
<dbReference type="Gene3D" id="2.60.40.10">
    <property type="entry name" value="Immunoglobulins"/>
    <property type="match status" value="3"/>
</dbReference>
<keyword evidence="4" id="KW-1015">Disulfide bond</keyword>
<proteinExistence type="predicted"/>
<sequence length="1425" mass="148400">MPPVEGVNYRFLALWLPNRAEYGAGRFFSCARLKISFSIRSSIRRQPRPIFNPQHSRTLARSADYPRDKLAMRKLVSVLATVGVVSGMLLATPIVSASAISSGVQFSADNLPAWQTNGLVYAVGQANGRVVAGGEFSQLRPPNGGTGTVRNVRSLAIFDAETGAPDSCQLQALLAGGTPSVRAITTSPDGNTVYVGGSFSSIGGVSVNRIAAIDPVACTVKPFRVAAVSGPVYAIAVTENTVYLGGQFTTVASQPRQRFAAVNSTTGALLPWVADVELPGRAVTVSPDRTKVAIGGDFFTVNGQASHSIGVVDAVTGTNVRNYPVGFIHRNSVTKSLSSDATSFYGGNEGTGGGVFDGTFSIDWNTLNERWRNTCLGATQAVLPYEGTLYSANHHHDCASNNNAFADGKRIYFTANKTDNPTLLGWFPAANDGTGEGIGPRALVVATGKTTGKKYLWAGGEFTVINGAAQQGLTRFSTTDTGAPPVPEVAAEALTSGAVQVRFRTVVDPDDSLLTYNVYRNGAATPIWTGTASSMWWVRPQVTFVDTTAVPGTTYTYRVSASDGINVSGLSGTASARAVTKTIDYAGQVVADSPSLYWRYDEQTGVWAQDKSGPTTTGLNGLYQNGMLRNATGAVPGASTAAQLDGVNDYALSDQMRPGPTSYTIETWFNTNTTRGGKIIGYGNGRPKTHTGAYVASSSYDRHVYMEDSGRINFGVYVGNAQTIRTPLAYNDSKWHHLVATQGPAGLALYIDGVQVGTNSTTTAQPYQGTWRVGGDNLNGWPNRPSSSFFAGAIDETAVYDRALTLNQVARHYQLGGGTVVTQEPPADAYGAAVFNSNPDLYWRLDEASGAVAADSSFLGQRNGSIGSQVQLQQPAVVNGGFAVRTTGSADSVVASPEGGSTAAFSTEAWFKTDTTAGGKLTGYENAATGSGSNYDKQVYMTNAGNLIFGVYAGGFQTVTTPGTYNDNVWHHVVAVQDSSGMKLYVDAVLTGTNATAVNQAFTGYWRAGGGNLNSWPQQPSNGYFTGDLDEVAIYPNGLSAGEVSSHYSLGINDTTPPTVPQEVQATLVAGDAQVNWAASTDNNAVAGYQVHRGAAESFPVSAATKVADVTATTWTDPAVPAGTWYYKLVAVDTAGNASAASAAASVTVAAPPDAEAPSVPAGLTASASGTSVALTWSAATDNVAVTGYQVYRGSSAGFVAEPSSKIADATGTNYSDSGLAPGTWYYRVASRDAAGNVSGASESVEATVSPTPVEPVVLTAYPTGDAMVYRTSPTTNYGSDSQLSSRGAGGNSPIESYLAFNLPAAPAGMVLSGATIRLRTSGDPSAGSVDSHTLRLVAGAWTESTVNWNNRPTGDGAALGAVTGATATHTPYTITLNAAELSGLAGSTQSFALFSSGLDNLRLWSNNAPSATYRPLLTLTYTAP</sequence>
<evidence type="ECO:0000259" key="8">
    <source>
        <dbReference type="PROSITE" id="PS50853"/>
    </source>
</evidence>
<dbReference type="EMBL" id="SOHA01000012">
    <property type="protein sequence ID" value="TFD31740.1"/>
    <property type="molecule type" value="Genomic_DNA"/>
</dbReference>
<dbReference type="SMART" id="SM00560">
    <property type="entry name" value="LamGL"/>
    <property type="match status" value="2"/>
</dbReference>
<dbReference type="GO" id="GO:0005576">
    <property type="term" value="C:extracellular region"/>
    <property type="evidence" value="ECO:0007669"/>
    <property type="project" value="UniProtKB-SubCell"/>
</dbReference>
<evidence type="ECO:0000256" key="5">
    <source>
        <dbReference type="ARBA" id="ARBA00023295"/>
    </source>
</evidence>
<dbReference type="SMART" id="SM00060">
    <property type="entry name" value="FN3"/>
    <property type="match status" value="3"/>
</dbReference>
<dbReference type="GO" id="GO:0000272">
    <property type="term" value="P:polysaccharide catabolic process"/>
    <property type="evidence" value="ECO:0007669"/>
    <property type="project" value="UniProtKB-KW"/>
</dbReference>
<keyword evidence="3" id="KW-0732">Signal</keyword>
<accession>A0A4Y8JVI7</accession>
<reference evidence="9 10" key="1">
    <citation type="submission" date="2019-03" db="EMBL/GenBank/DDBJ databases">
        <title>Genomics of glacier-inhabiting Cryobacterium strains.</title>
        <authorList>
            <person name="Liu Q."/>
            <person name="Xin Y.-H."/>
        </authorList>
    </citation>
    <scope>NUCLEOTIDE SEQUENCE [LARGE SCALE GENOMIC DNA]</scope>
    <source>
        <strain evidence="9 10">TMT1-51</strain>
    </source>
</reference>
<keyword evidence="5" id="KW-0378">Hydrolase</keyword>
<keyword evidence="7" id="KW-0812">Transmembrane</keyword>
<keyword evidence="7" id="KW-0472">Membrane</keyword>
<dbReference type="Pfam" id="PF13385">
    <property type="entry name" value="Laminin_G_3"/>
    <property type="match status" value="2"/>
</dbReference>
<feature type="domain" description="Fibronectin type-III" evidence="8">
    <location>
        <begin position="1157"/>
        <end position="1252"/>
    </location>
</feature>
<keyword evidence="5" id="KW-0326">Glycosidase</keyword>
<keyword evidence="6" id="KW-0624">Polysaccharide degradation</keyword>
<dbReference type="InterPro" id="IPR055372">
    <property type="entry name" value="CBM96"/>
</dbReference>
<dbReference type="Proteomes" id="UP000297472">
    <property type="component" value="Unassembled WGS sequence"/>
</dbReference>
<dbReference type="InterPro" id="IPR013783">
    <property type="entry name" value="Ig-like_fold"/>
</dbReference>
<dbReference type="RefSeq" id="WP_134423990.1">
    <property type="nucleotide sequence ID" value="NZ_SOHA01000012.1"/>
</dbReference>
<dbReference type="Gene3D" id="2.60.120.200">
    <property type="match status" value="2"/>
</dbReference>
<keyword evidence="10" id="KW-1185">Reference proteome</keyword>
<evidence type="ECO:0000256" key="1">
    <source>
        <dbReference type="ARBA" id="ARBA00004613"/>
    </source>
</evidence>
<dbReference type="GO" id="GO:0016798">
    <property type="term" value="F:hydrolase activity, acting on glycosyl bonds"/>
    <property type="evidence" value="ECO:0007669"/>
    <property type="project" value="UniProtKB-KW"/>
</dbReference>
<dbReference type="InterPro" id="IPR011048">
    <property type="entry name" value="Haem_d1_sf"/>
</dbReference>
<keyword evidence="6" id="KW-0119">Carbohydrate metabolism</keyword>
<keyword evidence="7" id="KW-1133">Transmembrane helix</keyword>
<feature type="transmembrane region" description="Helical" evidence="7">
    <location>
        <begin position="75"/>
        <end position="95"/>
    </location>
</feature>
<evidence type="ECO:0000256" key="4">
    <source>
        <dbReference type="ARBA" id="ARBA00023157"/>
    </source>
</evidence>
<evidence type="ECO:0000313" key="10">
    <source>
        <dbReference type="Proteomes" id="UP000297472"/>
    </source>
</evidence>
<organism evidence="9 10">
    <name type="scientific">Cryobacterium cryoconiti</name>
    <dbReference type="NCBI Taxonomy" id="1259239"/>
    <lineage>
        <taxon>Bacteria</taxon>
        <taxon>Bacillati</taxon>
        <taxon>Actinomycetota</taxon>
        <taxon>Actinomycetes</taxon>
        <taxon>Micrococcales</taxon>
        <taxon>Microbacteriaceae</taxon>
        <taxon>Cryobacterium</taxon>
    </lineage>
</organism>
<dbReference type="SUPFAM" id="SSF49899">
    <property type="entry name" value="Concanavalin A-like lectins/glucanases"/>
    <property type="match status" value="2"/>
</dbReference>
<gene>
    <name evidence="9" type="ORF">E3T49_05645</name>
</gene>
<dbReference type="InterPro" id="IPR036116">
    <property type="entry name" value="FN3_sf"/>
</dbReference>
<comment type="caution">
    <text evidence="9">The sequence shown here is derived from an EMBL/GenBank/DDBJ whole genome shotgun (WGS) entry which is preliminary data.</text>
</comment>
<dbReference type="InterPro" id="IPR003961">
    <property type="entry name" value="FN3_dom"/>
</dbReference>
<comment type="subcellular location">
    <subcellularLocation>
        <location evidence="1">Secreted</location>
    </subcellularLocation>
</comment>
<dbReference type="SUPFAM" id="SSF51004">
    <property type="entry name" value="C-terminal (heme d1) domain of cytochrome cd1-nitrite reductase"/>
    <property type="match status" value="1"/>
</dbReference>
<evidence type="ECO:0000256" key="2">
    <source>
        <dbReference type="ARBA" id="ARBA00022525"/>
    </source>
</evidence>
<dbReference type="NCBIfam" id="NF033679">
    <property type="entry name" value="DNRLRE_dom"/>
    <property type="match status" value="1"/>
</dbReference>
<dbReference type="Pfam" id="PF24517">
    <property type="entry name" value="CBM96"/>
    <property type="match status" value="1"/>
</dbReference>
<keyword evidence="2" id="KW-0964">Secreted</keyword>
<evidence type="ECO:0000256" key="7">
    <source>
        <dbReference type="SAM" id="Phobius"/>
    </source>
</evidence>